<dbReference type="Gene3D" id="3.30.590.20">
    <property type="match status" value="1"/>
</dbReference>
<comment type="catalytic activity">
    <reaction evidence="4 5">
        <text>L-cysteine + L-glutamate + ATP = gamma-L-glutamyl-L-cysteine + ADP + phosphate + H(+)</text>
        <dbReference type="Rhea" id="RHEA:13285"/>
        <dbReference type="ChEBI" id="CHEBI:15378"/>
        <dbReference type="ChEBI" id="CHEBI:29985"/>
        <dbReference type="ChEBI" id="CHEBI:30616"/>
        <dbReference type="ChEBI" id="CHEBI:35235"/>
        <dbReference type="ChEBI" id="CHEBI:43474"/>
        <dbReference type="ChEBI" id="CHEBI:58173"/>
        <dbReference type="ChEBI" id="CHEBI:456216"/>
        <dbReference type="EC" id="6.3.2.2"/>
    </reaction>
</comment>
<dbReference type="InterPro" id="IPR014746">
    <property type="entry name" value="Gln_synth/guanido_kin_cat_dom"/>
</dbReference>
<organism evidence="6 7">
    <name type="scientific">Enteroscipio rubneri</name>
    <dbReference type="NCBI Taxonomy" id="2070686"/>
    <lineage>
        <taxon>Bacteria</taxon>
        <taxon>Bacillati</taxon>
        <taxon>Actinomycetota</taxon>
        <taxon>Coriobacteriia</taxon>
        <taxon>Eggerthellales</taxon>
        <taxon>Eggerthellaceae</taxon>
        <taxon>Enteroscipio</taxon>
    </lineage>
</organism>
<dbReference type="EC" id="6.3.2.2" evidence="5"/>
<dbReference type="RefSeq" id="WP_103265124.1">
    <property type="nucleotide sequence ID" value="NZ_CABMLE010000007.1"/>
</dbReference>
<evidence type="ECO:0000256" key="5">
    <source>
        <dbReference type="PIRNR" id="PIRNR017901"/>
    </source>
</evidence>
<keyword evidence="1 5" id="KW-0436">Ligase</keyword>
<dbReference type="PANTHER" id="PTHR34378:SF1">
    <property type="entry name" value="GLUTAMATE--CYSTEINE LIGASE, CHLOROPLASTIC"/>
    <property type="match status" value="1"/>
</dbReference>
<dbReference type="OrthoDB" id="9813383at2"/>
<comment type="caution">
    <text evidence="6">The sequence shown here is derived from an EMBL/GenBank/DDBJ whole genome shotgun (WGS) entry which is preliminary data.</text>
</comment>
<dbReference type="InterPro" id="IPR006336">
    <property type="entry name" value="GCS2"/>
</dbReference>
<dbReference type="GO" id="GO:0006750">
    <property type="term" value="P:glutathione biosynthetic process"/>
    <property type="evidence" value="ECO:0007669"/>
    <property type="project" value="UniProtKB-UniRule"/>
</dbReference>
<reference evidence="7" key="1">
    <citation type="submission" date="2018-01" db="EMBL/GenBank/DDBJ databases">
        <title>Rubneribacter badeniensis gen. nov., sp. nov., and Colonibacter rubneri, gen. nov., sp. nov., WGS of new members of the Eggerthellaceae.</title>
        <authorList>
            <person name="Danylec N."/>
            <person name="Stoll D.A."/>
            <person name="Doetsch A."/>
            <person name="Kulling S.E."/>
            <person name="Huch M."/>
        </authorList>
    </citation>
    <scope>NUCLEOTIDE SEQUENCE [LARGE SCALE GENOMIC DNA]</scope>
    <source>
        <strain evidence="7">ResAG-96</strain>
    </source>
</reference>
<dbReference type="PIRSF" id="PIRSF017901">
    <property type="entry name" value="GCL"/>
    <property type="match status" value="1"/>
</dbReference>
<sequence length="431" mass="47316">MSEPVCAPEAAARTAQPARESNIEAIVAYFESGIKPHDSLGELGIELEHTIVHDDLSPVPYSGEHGVAWVLAKLQAEYPHATTDLHGDLLGVARPGEAVTIEPAAQLELSAGPFADLVSAREAFEAFEQHLASILSPVGERALTIGYHPTAAARDLELIPKRRYQFMNLYLGAKDIYGPCMMRGSASTQVSIDYTSTSDCLRKLRLAFALVPVFSLITDNTPRFEGAVRTHKLVRTAIWQHVDNDRCGLVPDVLDPDFSLRRYAAYILDAPAILVPCRKEQWCYSDRTFGDIYAERTMTRAEVEHAVSMFFNDVRLKTYVEIRPADAMPIPYVIAYAALIKGLFYDAASLDALDALFANVRAPDVEIAKKDLMAQGYDAEVYGQPAGRLCDKVLAIAECGLDDDDAAFLAPLARLIERRTTLADLAEAEAV</sequence>
<dbReference type="GO" id="GO:0004357">
    <property type="term" value="F:glutamate-cysteine ligase activity"/>
    <property type="evidence" value="ECO:0007669"/>
    <property type="project" value="UniProtKB-UniRule"/>
</dbReference>
<evidence type="ECO:0000256" key="2">
    <source>
        <dbReference type="ARBA" id="ARBA00022741"/>
    </source>
</evidence>
<dbReference type="PANTHER" id="PTHR34378">
    <property type="entry name" value="GLUTAMATE--CYSTEINE LIGASE, CHLOROPLASTIC"/>
    <property type="match status" value="1"/>
</dbReference>
<evidence type="ECO:0000256" key="4">
    <source>
        <dbReference type="ARBA" id="ARBA00048819"/>
    </source>
</evidence>
<evidence type="ECO:0000256" key="1">
    <source>
        <dbReference type="ARBA" id="ARBA00022598"/>
    </source>
</evidence>
<comment type="similarity">
    <text evidence="5">Belongs to the glutamate--cysteine ligase type 2 family. EgtA subfamily.</text>
</comment>
<evidence type="ECO:0000313" key="6">
    <source>
        <dbReference type="EMBL" id="PNV67613.1"/>
    </source>
</evidence>
<dbReference type="GO" id="GO:0005524">
    <property type="term" value="F:ATP binding"/>
    <property type="evidence" value="ECO:0007669"/>
    <property type="project" value="UniProtKB-UniRule"/>
</dbReference>
<name>A0A2K2UBC0_9ACTN</name>
<gene>
    <name evidence="6" type="ORF">C2L71_07345</name>
</gene>
<dbReference type="AlphaFoldDB" id="A0A2K2UBC0"/>
<dbReference type="SUPFAM" id="SSF55931">
    <property type="entry name" value="Glutamine synthetase/guanido kinase"/>
    <property type="match status" value="1"/>
</dbReference>
<dbReference type="InterPro" id="IPR035434">
    <property type="entry name" value="GCL_bact_plant"/>
</dbReference>
<comment type="function">
    <text evidence="5">Catalyzes the synthesis of gamma-glutamylcysteine (gamma-GC).</text>
</comment>
<protein>
    <recommendedName>
        <fullName evidence="5">Glutamate--cysteine ligase</fullName>
        <ecNumber evidence="5">6.3.2.2</ecNumber>
    </recommendedName>
</protein>
<proteinExistence type="inferred from homology"/>
<dbReference type="Pfam" id="PF04107">
    <property type="entry name" value="GCS2"/>
    <property type="match status" value="1"/>
</dbReference>
<keyword evidence="7" id="KW-1185">Reference proteome</keyword>
<dbReference type="Proteomes" id="UP000236197">
    <property type="component" value="Unassembled WGS sequence"/>
</dbReference>
<keyword evidence="3 5" id="KW-0067">ATP-binding</keyword>
<dbReference type="EMBL" id="PPEK01000007">
    <property type="protein sequence ID" value="PNV67613.1"/>
    <property type="molecule type" value="Genomic_DNA"/>
</dbReference>
<keyword evidence="2 5" id="KW-0547">Nucleotide-binding</keyword>
<evidence type="ECO:0000313" key="7">
    <source>
        <dbReference type="Proteomes" id="UP000236197"/>
    </source>
</evidence>
<evidence type="ECO:0000256" key="3">
    <source>
        <dbReference type="ARBA" id="ARBA00022840"/>
    </source>
</evidence>
<accession>A0A2K2UBC0</accession>